<dbReference type="RefSeq" id="WP_378293223.1">
    <property type="nucleotide sequence ID" value="NZ_JBHULE010000019.1"/>
</dbReference>
<dbReference type="PROSITE" id="PS51257">
    <property type="entry name" value="PROKAR_LIPOPROTEIN"/>
    <property type="match status" value="1"/>
</dbReference>
<organism evidence="2 3">
    <name type="scientific">Aquimarina rubra</name>
    <dbReference type="NCBI Taxonomy" id="1920033"/>
    <lineage>
        <taxon>Bacteria</taxon>
        <taxon>Pseudomonadati</taxon>
        <taxon>Bacteroidota</taxon>
        <taxon>Flavobacteriia</taxon>
        <taxon>Flavobacteriales</taxon>
        <taxon>Flavobacteriaceae</taxon>
        <taxon>Aquimarina</taxon>
    </lineage>
</organism>
<evidence type="ECO:0000313" key="3">
    <source>
        <dbReference type="Proteomes" id="UP001597319"/>
    </source>
</evidence>
<dbReference type="EMBL" id="JBHULE010000019">
    <property type="protein sequence ID" value="MFD2563630.1"/>
    <property type="molecule type" value="Genomic_DNA"/>
</dbReference>
<accession>A0ABW5LFT1</accession>
<evidence type="ECO:0000256" key="1">
    <source>
        <dbReference type="SAM" id="MobiDB-lite"/>
    </source>
</evidence>
<proteinExistence type="predicted"/>
<sequence length="161" mass="17829">MNKAIYLGLIIILFSCKSNTGIAQEKEENNPDKTPIEKPKFGDSNDNDRTKLKFIDNNQIPPNTVHLNAVLLEVSEDKVICNVSGSTTVKVKVKQVVGSGSGIVNMVSANQEVVLTLRKASKNRTSLKAKLEKEFFIIAKEKPCTDLSKTIYEIISFESKN</sequence>
<gene>
    <name evidence="2" type="ORF">ACFSR1_13200</name>
</gene>
<evidence type="ECO:0008006" key="4">
    <source>
        <dbReference type="Google" id="ProtNLM"/>
    </source>
</evidence>
<feature type="region of interest" description="Disordered" evidence="1">
    <location>
        <begin position="24"/>
        <end position="48"/>
    </location>
</feature>
<reference evidence="3" key="1">
    <citation type="journal article" date="2019" name="Int. J. Syst. Evol. Microbiol.">
        <title>The Global Catalogue of Microorganisms (GCM) 10K type strain sequencing project: providing services to taxonomists for standard genome sequencing and annotation.</title>
        <authorList>
            <consortium name="The Broad Institute Genomics Platform"/>
            <consortium name="The Broad Institute Genome Sequencing Center for Infectious Disease"/>
            <person name="Wu L."/>
            <person name="Ma J."/>
        </authorList>
    </citation>
    <scope>NUCLEOTIDE SEQUENCE [LARGE SCALE GENOMIC DNA]</scope>
    <source>
        <strain evidence="3">KCTC 52274</strain>
    </source>
</reference>
<keyword evidence="3" id="KW-1185">Reference proteome</keyword>
<protein>
    <recommendedName>
        <fullName evidence="4">Auto-transporter adhesin head GIN domain-containing protein</fullName>
    </recommendedName>
</protein>
<comment type="caution">
    <text evidence="2">The sequence shown here is derived from an EMBL/GenBank/DDBJ whole genome shotgun (WGS) entry which is preliminary data.</text>
</comment>
<name>A0ABW5LFT1_9FLAO</name>
<evidence type="ECO:0000313" key="2">
    <source>
        <dbReference type="EMBL" id="MFD2563630.1"/>
    </source>
</evidence>
<dbReference type="Proteomes" id="UP001597319">
    <property type="component" value="Unassembled WGS sequence"/>
</dbReference>